<comment type="caution">
    <text evidence="1">The sequence shown here is derived from an EMBL/GenBank/DDBJ whole genome shotgun (WGS) entry which is preliminary data.</text>
</comment>
<reference evidence="1 2" key="1">
    <citation type="submission" date="2024-02" db="EMBL/GenBank/DDBJ databases">
        <title>De novo assembly and annotation of 12 fungi associated with fruit tree decline syndrome in Ontario, Canada.</title>
        <authorList>
            <person name="Sulman M."/>
            <person name="Ellouze W."/>
            <person name="Ilyukhin E."/>
        </authorList>
    </citation>
    <scope>NUCLEOTIDE SEQUENCE [LARGE SCALE GENOMIC DNA]</scope>
    <source>
        <strain evidence="1 2">M169</strain>
    </source>
</reference>
<gene>
    <name evidence="1" type="ORF">SLS63_009940</name>
</gene>
<dbReference type="EMBL" id="JAKNSF020000077">
    <property type="protein sequence ID" value="KAK7720268.1"/>
    <property type="molecule type" value="Genomic_DNA"/>
</dbReference>
<evidence type="ECO:0000313" key="2">
    <source>
        <dbReference type="Proteomes" id="UP001430848"/>
    </source>
</evidence>
<keyword evidence="2" id="KW-1185">Reference proteome</keyword>
<name>A0ABR1NYA4_DIAER</name>
<dbReference type="Proteomes" id="UP001430848">
    <property type="component" value="Unassembled WGS sequence"/>
</dbReference>
<proteinExistence type="predicted"/>
<protein>
    <submittedName>
        <fullName evidence="1">Uncharacterized protein</fullName>
    </submittedName>
</protein>
<evidence type="ECO:0000313" key="1">
    <source>
        <dbReference type="EMBL" id="KAK7720268.1"/>
    </source>
</evidence>
<sequence>MNVQNKNSNWLGWRIFDVLSPQTDKIKGVVHNQWLDKGGWEGWAQFELAYGLSRYMGALAEAKTVGGDEFDYDLVREENYPETDQRFDFHLSCSLTTALQFQHWKSNPNSTLPDPRSRDESYFAELKCQGGWETMDKFVYRVEEDLQKIKDCRPQKLRGRGGTHRAVWMIAITTLQHGGSEDVKMHNLGTKWNLNWQVIPLPGRGFLKIWAGCIQMKGNTEDSLFAYST</sequence>
<accession>A0ABR1NYA4</accession>
<organism evidence="1 2">
    <name type="scientific">Diaporthe eres</name>
    <name type="common">Phomopsis oblonga</name>
    <dbReference type="NCBI Taxonomy" id="83184"/>
    <lineage>
        <taxon>Eukaryota</taxon>
        <taxon>Fungi</taxon>
        <taxon>Dikarya</taxon>
        <taxon>Ascomycota</taxon>
        <taxon>Pezizomycotina</taxon>
        <taxon>Sordariomycetes</taxon>
        <taxon>Sordariomycetidae</taxon>
        <taxon>Diaporthales</taxon>
        <taxon>Diaporthaceae</taxon>
        <taxon>Diaporthe</taxon>
        <taxon>Diaporthe eres species complex</taxon>
    </lineage>
</organism>